<comment type="caution">
    <text evidence="1">The sequence shown here is derived from an EMBL/GenBank/DDBJ whole genome shotgun (WGS) entry which is preliminary data.</text>
</comment>
<proteinExistence type="predicted"/>
<evidence type="ECO:0000313" key="2">
    <source>
        <dbReference type="Proteomes" id="UP001605036"/>
    </source>
</evidence>
<evidence type="ECO:0000313" key="1">
    <source>
        <dbReference type="EMBL" id="KAL2619835.1"/>
    </source>
</evidence>
<organism evidence="1 2">
    <name type="scientific">Riccia fluitans</name>
    <dbReference type="NCBI Taxonomy" id="41844"/>
    <lineage>
        <taxon>Eukaryota</taxon>
        <taxon>Viridiplantae</taxon>
        <taxon>Streptophyta</taxon>
        <taxon>Embryophyta</taxon>
        <taxon>Marchantiophyta</taxon>
        <taxon>Marchantiopsida</taxon>
        <taxon>Marchantiidae</taxon>
        <taxon>Marchantiales</taxon>
        <taxon>Ricciaceae</taxon>
        <taxon>Riccia</taxon>
    </lineage>
</organism>
<dbReference type="AlphaFoldDB" id="A0ABD1XZR0"/>
<accession>A0ABD1XZR0</accession>
<keyword evidence="2" id="KW-1185">Reference proteome</keyword>
<protein>
    <submittedName>
        <fullName evidence="1">Uncharacterized protein</fullName>
    </submittedName>
</protein>
<name>A0ABD1XZR0_9MARC</name>
<reference evidence="1 2" key="1">
    <citation type="submission" date="2024-09" db="EMBL/GenBank/DDBJ databases">
        <title>Chromosome-scale assembly of Riccia fluitans.</title>
        <authorList>
            <person name="Paukszto L."/>
            <person name="Sawicki J."/>
            <person name="Karawczyk K."/>
            <person name="Piernik-Szablinska J."/>
            <person name="Szczecinska M."/>
            <person name="Mazdziarz M."/>
        </authorList>
    </citation>
    <scope>NUCLEOTIDE SEQUENCE [LARGE SCALE GENOMIC DNA]</scope>
    <source>
        <strain evidence="1">Rf_01</strain>
        <tissue evidence="1">Aerial parts of the thallus</tissue>
    </source>
</reference>
<dbReference type="Proteomes" id="UP001605036">
    <property type="component" value="Unassembled WGS sequence"/>
</dbReference>
<dbReference type="EMBL" id="JBHFFA010000006">
    <property type="protein sequence ID" value="KAL2619835.1"/>
    <property type="molecule type" value="Genomic_DNA"/>
</dbReference>
<sequence length="217" mass="24727">MEDLGGNEGIEIECIQEAIQPILDILLNPIKLDQEEGHVGLRPTHLLDEIQSGVESSGEIELERDCKKRQGDRLHTMITKMTKRGEVGKTRVAEKGKEKGKKKQRVKMITEDYDVVVTYIENPDHYRDIMGVGKKMRIGGSTISKVRAFYIMALALSGVNGFSQVTGEEMKKRFVHYEKMYKDTRRWKDSIGASLTDVEIQKGLTMEEKLNKLCPHF</sequence>
<gene>
    <name evidence="1" type="ORF">R1flu_000040</name>
</gene>